<evidence type="ECO:0000256" key="11">
    <source>
        <dbReference type="ARBA" id="ARBA00023004"/>
    </source>
</evidence>
<evidence type="ECO:0000313" key="18">
    <source>
        <dbReference type="EMBL" id="TCL54539.1"/>
    </source>
</evidence>
<gene>
    <name evidence="17" type="primary">queH</name>
    <name evidence="18" type="ORF">EDD77_12143</name>
</gene>
<evidence type="ECO:0000313" key="19">
    <source>
        <dbReference type="Proteomes" id="UP000295184"/>
    </source>
</evidence>
<sequence>MANRPNYPKMMEQVLLSLGESRPRLLLHACCAPCSSAVLEMLCGFFDITILYYNPNIWPASEYRRRADELHQFVKQAKLPGITLVEEGYDQSEFYTAVAGLEAEPERGGRCTVCYRLRMEHAARYAAANGFDWFCSTLSISPRKDAEKINAIGRELEAKYGVRHLPNEFKRKEGHKRSLELSAQYSLYRQDWCGCEFSARGSAPKPEQPAPEK</sequence>
<evidence type="ECO:0000256" key="10">
    <source>
        <dbReference type="ARBA" id="ARBA00023002"/>
    </source>
</evidence>
<evidence type="ECO:0000256" key="5">
    <source>
        <dbReference type="ARBA" id="ARBA00016895"/>
    </source>
</evidence>
<keyword evidence="8 17" id="KW-0479">Metal-binding</keyword>
<dbReference type="GO" id="GO:0051539">
    <property type="term" value="F:4 iron, 4 sulfur cluster binding"/>
    <property type="evidence" value="ECO:0007669"/>
    <property type="project" value="UniProtKB-UniRule"/>
</dbReference>
<comment type="similarity">
    <text evidence="3 17">Belongs to the QueH family.</text>
</comment>
<evidence type="ECO:0000256" key="12">
    <source>
        <dbReference type="ARBA" id="ARBA00023014"/>
    </source>
</evidence>
<evidence type="ECO:0000256" key="15">
    <source>
        <dbReference type="ARBA" id="ARBA00031446"/>
    </source>
</evidence>
<dbReference type="GO" id="GO:0008616">
    <property type="term" value="P:tRNA queuosine(34) biosynthetic process"/>
    <property type="evidence" value="ECO:0007669"/>
    <property type="project" value="UniProtKB-UniRule"/>
</dbReference>
<dbReference type="PANTHER" id="PTHR36701">
    <property type="entry name" value="EPOXYQUEUOSINE REDUCTASE QUEH"/>
    <property type="match status" value="1"/>
</dbReference>
<evidence type="ECO:0000256" key="4">
    <source>
        <dbReference type="ARBA" id="ARBA00012622"/>
    </source>
</evidence>
<dbReference type="STRING" id="1650663.GCA_001486665_00159"/>
<feature type="binding site" evidence="17">
    <location>
        <position position="111"/>
    </location>
    <ligand>
        <name>[4Fe-4S] cluster</name>
        <dbReference type="ChEBI" id="CHEBI:49883"/>
    </ligand>
</feature>
<dbReference type="AlphaFoldDB" id="A0A4R1QLF4"/>
<evidence type="ECO:0000256" key="3">
    <source>
        <dbReference type="ARBA" id="ARBA00008207"/>
    </source>
</evidence>
<evidence type="ECO:0000256" key="2">
    <source>
        <dbReference type="ARBA" id="ARBA00004691"/>
    </source>
</evidence>
<evidence type="ECO:0000256" key="16">
    <source>
        <dbReference type="ARBA" id="ARBA00047415"/>
    </source>
</evidence>
<reference evidence="18 19" key="1">
    <citation type="submission" date="2019-03" db="EMBL/GenBank/DDBJ databases">
        <title>Genomic Encyclopedia of Type Strains, Phase IV (KMG-IV): sequencing the most valuable type-strain genomes for metagenomic binning, comparative biology and taxonomic classification.</title>
        <authorList>
            <person name="Goeker M."/>
        </authorList>
    </citation>
    <scope>NUCLEOTIDE SEQUENCE [LARGE SCALE GENOMIC DNA]</scope>
    <source>
        <strain evidence="18 19">DSM 100451</strain>
    </source>
</reference>
<evidence type="ECO:0000256" key="7">
    <source>
        <dbReference type="ARBA" id="ARBA00022694"/>
    </source>
</evidence>
<evidence type="ECO:0000256" key="13">
    <source>
        <dbReference type="ARBA" id="ARBA00023157"/>
    </source>
</evidence>
<dbReference type="EMBL" id="SLUM01000021">
    <property type="protein sequence ID" value="TCL54539.1"/>
    <property type="molecule type" value="Genomic_DNA"/>
</dbReference>
<dbReference type="UniPathway" id="UPA00392"/>
<feature type="binding site" evidence="17">
    <location>
        <position position="114"/>
    </location>
    <ligand>
        <name>[4Fe-4S] cluster</name>
        <dbReference type="ChEBI" id="CHEBI:49883"/>
    </ligand>
</feature>
<protein>
    <recommendedName>
        <fullName evidence="5 17">Epoxyqueuosine reductase QueH</fullName>
        <ecNumber evidence="4 17">1.17.99.6</ecNumber>
    </recommendedName>
    <alternativeName>
        <fullName evidence="15 17">Queuosine biosynthesis protein QueH</fullName>
    </alternativeName>
</protein>
<dbReference type="EC" id="1.17.99.6" evidence="4 17"/>
<accession>A0A4R1QLF4</accession>
<name>A0A4R1QLF4_9FIRM</name>
<evidence type="ECO:0000256" key="14">
    <source>
        <dbReference type="ARBA" id="ARBA00023284"/>
    </source>
</evidence>
<keyword evidence="9 17" id="KW-0671">Queuosine biosynthesis</keyword>
<feature type="disulfide bond" description="Redox-active" evidence="17">
    <location>
        <begin position="193"/>
        <end position="195"/>
    </location>
</feature>
<feature type="binding site" evidence="17">
    <location>
        <position position="30"/>
    </location>
    <ligand>
        <name>[4Fe-4S] cluster</name>
        <dbReference type="ChEBI" id="CHEBI:49883"/>
    </ligand>
</feature>
<keyword evidence="12 17" id="KW-0411">Iron-sulfur</keyword>
<keyword evidence="11 17" id="KW-0408">Iron</keyword>
<comment type="caution">
    <text evidence="18">The sequence shown here is derived from an EMBL/GenBank/DDBJ whole genome shotgun (WGS) entry which is preliminary data.</text>
</comment>
<organism evidence="18 19">
    <name type="scientific">Allofournierella massiliensis</name>
    <dbReference type="NCBI Taxonomy" id="1650663"/>
    <lineage>
        <taxon>Bacteria</taxon>
        <taxon>Bacillati</taxon>
        <taxon>Bacillota</taxon>
        <taxon>Clostridia</taxon>
        <taxon>Eubacteriales</taxon>
        <taxon>Oscillospiraceae</taxon>
        <taxon>Allofournierella</taxon>
    </lineage>
</organism>
<comment type="pathway">
    <text evidence="2 17">tRNA modification; tRNA-queuosine biosynthesis.</text>
</comment>
<keyword evidence="6 17" id="KW-0004">4Fe-4S</keyword>
<dbReference type="PANTHER" id="PTHR36701:SF1">
    <property type="entry name" value="EPOXYQUEUOSINE REDUCTASE QUEH"/>
    <property type="match status" value="1"/>
</dbReference>
<evidence type="ECO:0000256" key="9">
    <source>
        <dbReference type="ARBA" id="ARBA00022785"/>
    </source>
</evidence>
<comment type="catalytic activity">
    <reaction evidence="16 17">
        <text>epoxyqueuosine(34) in tRNA + AH2 = queuosine(34) in tRNA + A + H2O</text>
        <dbReference type="Rhea" id="RHEA:32159"/>
        <dbReference type="Rhea" id="RHEA-COMP:18571"/>
        <dbReference type="Rhea" id="RHEA-COMP:18582"/>
        <dbReference type="ChEBI" id="CHEBI:13193"/>
        <dbReference type="ChEBI" id="CHEBI:15377"/>
        <dbReference type="ChEBI" id="CHEBI:17499"/>
        <dbReference type="ChEBI" id="CHEBI:194431"/>
        <dbReference type="ChEBI" id="CHEBI:194443"/>
        <dbReference type="EC" id="1.17.99.6"/>
    </reaction>
</comment>
<dbReference type="InterPro" id="IPR003828">
    <property type="entry name" value="QueH"/>
</dbReference>
<comment type="function">
    <text evidence="1 17">Catalyzes the conversion of epoxyqueuosine (oQ) to queuosine (Q), which is a hypermodified base found in the wobble positions of tRNA(Asp), tRNA(Asn), tRNA(His) and tRNA(Tyr).</text>
</comment>
<dbReference type="HAMAP" id="MF_02089">
    <property type="entry name" value="QueH"/>
    <property type="match status" value="1"/>
</dbReference>
<dbReference type="GO" id="GO:0046872">
    <property type="term" value="F:metal ion binding"/>
    <property type="evidence" value="ECO:0007669"/>
    <property type="project" value="UniProtKB-KW"/>
</dbReference>
<feature type="binding site" evidence="17">
    <location>
        <position position="31"/>
    </location>
    <ligand>
        <name>[4Fe-4S] cluster</name>
        <dbReference type="ChEBI" id="CHEBI:49883"/>
    </ligand>
</feature>
<keyword evidence="14 17" id="KW-0676">Redox-active center</keyword>
<proteinExistence type="inferred from homology"/>
<evidence type="ECO:0000256" key="8">
    <source>
        <dbReference type="ARBA" id="ARBA00022723"/>
    </source>
</evidence>
<evidence type="ECO:0000256" key="6">
    <source>
        <dbReference type="ARBA" id="ARBA00022485"/>
    </source>
</evidence>
<keyword evidence="13 17" id="KW-1015">Disulfide bond</keyword>
<evidence type="ECO:0000256" key="17">
    <source>
        <dbReference type="HAMAP-Rule" id="MF_02089"/>
    </source>
</evidence>
<dbReference type="RefSeq" id="WP_058962695.1">
    <property type="nucleotide sequence ID" value="NZ_CABKVM010000011.1"/>
</dbReference>
<keyword evidence="7 17" id="KW-0819">tRNA processing</keyword>
<dbReference type="Proteomes" id="UP000295184">
    <property type="component" value="Unassembled WGS sequence"/>
</dbReference>
<evidence type="ECO:0000256" key="1">
    <source>
        <dbReference type="ARBA" id="ARBA00002268"/>
    </source>
</evidence>
<dbReference type="Pfam" id="PF02677">
    <property type="entry name" value="QueH"/>
    <property type="match status" value="1"/>
</dbReference>
<keyword evidence="10 17" id="KW-0560">Oxidoreductase</keyword>
<dbReference type="GO" id="GO:0052693">
    <property type="term" value="F:epoxyqueuosine reductase activity"/>
    <property type="evidence" value="ECO:0007669"/>
    <property type="project" value="UniProtKB-UniRule"/>
</dbReference>
<dbReference type="OrthoDB" id="9801033at2"/>